<dbReference type="Proteomes" id="UP000264883">
    <property type="component" value="Chromosome"/>
</dbReference>
<feature type="coiled-coil region" evidence="1">
    <location>
        <begin position="6"/>
        <end position="53"/>
    </location>
</feature>
<name>A0A343J908_9CLOT</name>
<accession>A0A343J908</accession>
<evidence type="ECO:0000313" key="2">
    <source>
        <dbReference type="EMBL" id="ASW42016.1"/>
    </source>
</evidence>
<reference evidence="2 3" key="1">
    <citation type="submission" date="2016-08" db="EMBL/GenBank/DDBJ databases">
        <title>Complete Genome Sequence Of The Indigo Reducing Clostridium isatidis DSM15098.</title>
        <authorList>
            <person name="Little G.T."/>
            <person name="Minton N.P."/>
        </authorList>
    </citation>
    <scope>NUCLEOTIDE SEQUENCE [LARGE SCALE GENOMIC DNA]</scope>
    <source>
        <strain evidence="2 3">DSM 15098</strain>
    </source>
</reference>
<proteinExistence type="predicted"/>
<gene>
    <name evidence="2" type="ORF">BEN51_00370</name>
</gene>
<dbReference type="KEGG" id="cia:BEN51_00370"/>
<dbReference type="AlphaFoldDB" id="A0A343J908"/>
<organism evidence="2 3">
    <name type="scientific">Clostridium isatidis</name>
    <dbReference type="NCBI Taxonomy" id="182773"/>
    <lineage>
        <taxon>Bacteria</taxon>
        <taxon>Bacillati</taxon>
        <taxon>Bacillota</taxon>
        <taxon>Clostridia</taxon>
        <taxon>Eubacteriales</taxon>
        <taxon>Clostridiaceae</taxon>
        <taxon>Clostridium</taxon>
    </lineage>
</organism>
<dbReference type="RefSeq" id="WP_119864150.1">
    <property type="nucleotide sequence ID" value="NZ_CP016786.1"/>
</dbReference>
<evidence type="ECO:0000313" key="3">
    <source>
        <dbReference type="Proteomes" id="UP000264883"/>
    </source>
</evidence>
<sequence>MKESNLKLAQKEIDDALETVEEIVNVLDNETEKKIIKEKFILLNNKLQELENILKEEGIL</sequence>
<dbReference type="EMBL" id="CP016786">
    <property type="protein sequence ID" value="ASW42016.1"/>
    <property type="molecule type" value="Genomic_DNA"/>
</dbReference>
<evidence type="ECO:0000256" key="1">
    <source>
        <dbReference type="SAM" id="Coils"/>
    </source>
</evidence>
<protein>
    <submittedName>
        <fullName evidence="2">Uncharacterized protein</fullName>
    </submittedName>
</protein>
<keyword evidence="3" id="KW-1185">Reference proteome</keyword>
<keyword evidence="1" id="KW-0175">Coiled coil</keyword>